<keyword evidence="1" id="KW-0175">Coiled coil</keyword>
<name>A0A9N9IP16_9GLOM</name>
<keyword evidence="3" id="KW-1185">Reference proteome</keyword>
<dbReference type="OrthoDB" id="2421189at2759"/>
<organism evidence="2 3">
    <name type="scientific">Dentiscutata erythropus</name>
    <dbReference type="NCBI Taxonomy" id="1348616"/>
    <lineage>
        <taxon>Eukaryota</taxon>
        <taxon>Fungi</taxon>
        <taxon>Fungi incertae sedis</taxon>
        <taxon>Mucoromycota</taxon>
        <taxon>Glomeromycotina</taxon>
        <taxon>Glomeromycetes</taxon>
        <taxon>Diversisporales</taxon>
        <taxon>Gigasporaceae</taxon>
        <taxon>Dentiscutata</taxon>
    </lineage>
</organism>
<gene>
    <name evidence="2" type="ORF">DERYTH_LOCUS16244</name>
</gene>
<comment type="caution">
    <text evidence="2">The sequence shown here is derived from an EMBL/GenBank/DDBJ whole genome shotgun (WGS) entry which is preliminary data.</text>
</comment>
<dbReference type="Proteomes" id="UP000789405">
    <property type="component" value="Unassembled WGS sequence"/>
</dbReference>
<feature type="non-terminal residue" evidence="2">
    <location>
        <position position="293"/>
    </location>
</feature>
<sequence>MVRPLPSIYLDNEFACIKLPNSFDDMDQFAMDMAILMNFQKDVLKAVKSIKKSNGDKNAENAKIEVENRRLKQIIEENSRRDAEFKSQIEELEKSKADIASKNAELKTEVAKLRCDFEEIKSKRITTDSSEQLPISLSAKNETISKKGTDKLQQELFNTSLEPSLQDHSISKNIKPGQIEIFKITRPEKFESMDGSAKCIVNSFDINEVLQHLAQLCDTAIGAKDRALKAYQEEIISWSLYGRNFEFQVDEMNSKNKIGEKKARTLIYNEIENQLSILQSRISNSPSLEITPE</sequence>
<evidence type="ECO:0000313" key="3">
    <source>
        <dbReference type="Proteomes" id="UP000789405"/>
    </source>
</evidence>
<reference evidence="2" key="1">
    <citation type="submission" date="2021-06" db="EMBL/GenBank/DDBJ databases">
        <authorList>
            <person name="Kallberg Y."/>
            <person name="Tangrot J."/>
            <person name="Rosling A."/>
        </authorList>
    </citation>
    <scope>NUCLEOTIDE SEQUENCE</scope>
    <source>
        <strain evidence="2">MA453B</strain>
    </source>
</reference>
<protein>
    <submittedName>
        <fullName evidence="2">10156_t:CDS:1</fullName>
    </submittedName>
</protein>
<evidence type="ECO:0000313" key="2">
    <source>
        <dbReference type="EMBL" id="CAG8743804.1"/>
    </source>
</evidence>
<evidence type="ECO:0000256" key="1">
    <source>
        <dbReference type="SAM" id="Coils"/>
    </source>
</evidence>
<feature type="coiled-coil region" evidence="1">
    <location>
        <begin position="57"/>
        <end position="123"/>
    </location>
</feature>
<proteinExistence type="predicted"/>
<accession>A0A9N9IP16</accession>
<dbReference type="AlphaFoldDB" id="A0A9N9IP16"/>
<dbReference type="EMBL" id="CAJVPY010013963">
    <property type="protein sequence ID" value="CAG8743804.1"/>
    <property type="molecule type" value="Genomic_DNA"/>
</dbReference>